<dbReference type="STRING" id="889378.Spiaf_1737"/>
<organism evidence="1 2">
    <name type="scientific">Spirochaeta africana (strain ATCC 700263 / DSM 8902 / Z-7692)</name>
    <dbReference type="NCBI Taxonomy" id="889378"/>
    <lineage>
        <taxon>Bacteria</taxon>
        <taxon>Pseudomonadati</taxon>
        <taxon>Spirochaetota</taxon>
        <taxon>Spirochaetia</taxon>
        <taxon>Spirochaetales</taxon>
        <taxon>Spirochaetaceae</taxon>
        <taxon>Spirochaeta</taxon>
    </lineage>
</organism>
<dbReference type="KEGG" id="sfc:Spiaf_1737"/>
<accession>H9UJV1</accession>
<protein>
    <submittedName>
        <fullName evidence="1">ParB-like nuclease</fullName>
    </submittedName>
</protein>
<dbReference type="RefSeq" id="WP_014455777.1">
    <property type="nucleotide sequence ID" value="NC_017098.1"/>
</dbReference>
<dbReference type="PATRIC" id="fig|889378.3.peg.1724"/>
<dbReference type="Gene3D" id="3.90.1530.10">
    <property type="entry name" value="Conserved hypothetical protein from pyrococcus furiosus pfu- 392566-001, ParB domain"/>
    <property type="match status" value="1"/>
</dbReference>
<dbReference type="AlphaFoldDB" id="H9UJV1"/>
<dbReference type="OrthoDB" id="369215at2"/>
<keyword evidence="2" id="KW-1185">Reference proteome</keyword>
<dbReference type="eggNOG" id="COG1475">
    <property type="taxonomic scope" value="Bacteria"/>
</dbReference>
<evidence type="ECO:0000313" key="1">
    <source>
        <dbReference type="EMBL" id="AFG37794.1"/>
    </source>
</evidence>
<proteinExistence type="predicted"/>
<name>H9UJV1_SPIAZ</name>
<dbReference type="InterPro" id="IPR036086">
    <property type="entry name" value="ParB/Sulfiredoxin_sf"/>
</dbReference>
<reference evidence="2" key="1">
    <citation type="journal article" date="2013" name="Stand. Genomic Sci.">
        <title>Complete genome sequence of the halophilic bacterium Spirochaeta africana type strain (Z-7692(T)) from the alkaline Lake Magadi in the East African Rift.</title>
        <authorList>
            <person name="Liolos K."/>
            <person name="Abt B."/>
            <person name="Scheuner C."/>
            <person name="Teshima H."/>
            <person name="Held B."/>
            <person name="Lapidus A."/>
            <person name="Nolan M."/>
            <person name="Lucas S."/>
            <person name="Deshpande S."/>
            <person name="Cheng J.F."/>
            <person name="Tapia R."/>
            <person name="Goodwin L.A."/>
            <person name="Pitluck S."/>
            <person name="Pagani I."/>
            <person name="Ivanova N."/>
            <person name="Mavromatis K."/>
            <person name="Mikhailova N."/>
            <person name="Huntemann M."/>
            <person name="Pati A."/>
            <person name="Chen A."/>
            <person name="Palaniappan K."/>
            <person name="Land M."/>
            <person name="Rohde M."/>
            <person name="Tindall B.J."/>
            <person name="Detter J.C."/>
            <person name="Goker M."/>
            <person name="Bristow J."/>
            <person name="Eisen J.A."/>
            <person name="Markowitz V."/>
            <person name="Hugenholtz P."/>
            <person name="Woyke T."/>
            <person name="Klenk H.P."/>
            <person name="Kyrpides N.C."/>
        </authorList>
    </citation>
    <scope>NUCLEOTIDE SEQUENCE</scope>
    <source>
        <strain evidence="2">ATCC 700263 / DSM 8902 / Z-7692</strain>
    </source>
</reference>
<dbReference type="Proteomes" id="UP000007383">
    <property type="component" value="Chromosome"/>
</dbReference>
<gene>
    <name evidence="1" type="ordered locus">Spiaf_1737</name>
</gene>
<dbReference type="SUPFAM" id="SSF110849">
    <property type="entry name" value="ParB/Sulfiredoxin"/>
    <property type="match status" value="1"/>
</dbReference>
<dbReference type="EMBL" id="CP003282">
    <property type="protein sequence ID" value="AFG37794.1"/>
    <property type="molecule type" value="Genomic_DNA"/>
</dbReference>
<sequence length="418" mass="49627">MDNSIAAERASAAFDRAVRRGRSDTGLAARLRRQDNRLLLLSQVASRVQTGSETYLGPREIPVARIIGSEDRGDDFSRSFYPRRRWMRTRWQTVYRLLQAQELNEAIRVMEIGGYYFVRDGHHRVSAARSLGVEFLPAVVTRLSLDYQLPCSLDRNRLALLCAKERFHRRTGVFHVLPDSRFSVACPETWELLEREITDYNLSYFRRHFGRDPYSLDEQIEYWYENLYRNSISYIQRNSLSYLFPGMYDTDIFVRMIQLWNSYENPDGIWLGEVYTKFISRYRRRNLLRSGLQMVRSRWGHTFMSSEDEYRMFLQISRVPEFIPDFEPLPQEAGCYMFLYRQLISTAALLLKRELDRAPYMQELVLAWHERFYREAAAAARRQTSARAKVSWYKRFSRRWFCRVFHGSVTVQQALDGS</sequence>
<dbReference type="HOGENOM" id="CLU_663728_0_0_12"/>
<evidence type="ECO:0000313" key="2">
    <source>
        <dbReference type="Proteomes" id="UP000007383"/>
    </source>
</evidence>